<protein>
    <submittedName>
        <fullName evidence="1">RNA polymerase sigma factor</fullName>
    </submittedName>
</protein>
<proteinExistence type="predicted"/>
<accession>A0A8S5MVL3</accession>
<organism evidence="1">
    <name type="scientific">Siphoviridae sp. ctsBB38</name>
    <dbReference type="NCBI Taxonomy" id="2826482"/>
    <lineage>
        <taxon>Viruses</taxon>
        <taxon>Duplodnaviria</taxon>
        <taxon>Heunggongvirae</taxon>
        <taxon>Uroviricota</taxon>
        <taxon>Caudoviricetes</taxon>
    </lineage>
</organism>
<dbReference type="EMBL" id="BK014999">
    <property type="protein sequence ID" value="DAD86398.1"/>
    <property type="molecule type" value="Genomic_DNA"/>
</dbReference>
<evidence type="ECO:0000313" key="1">
    <source>
        <dbReference type="EMBL" id="DAD86398.1"/>
    </source>
</evidence>
<name>A0A8S5MVL3_9CAUD</name>
<sequence>MFNDVVKVYGMKHTDEELLKDYQAGLHNEVIAYVFETHKNLFYQVSKKYVGVSTDEVTSVILEQIWKCFEDYNPEKNHSGKLTSMICVYIKNALRTLTQSNSSNKRKANNGDQCTPMSYYETTEDRWEEASVEDEYDKVELTDLVKKEDLSPKQLQYCMVALDHMCDLQQSHMAREIGVSTAGVVGIRRALQKKLNYLVG</sequence>
<reference evidence="1" key="1">
    <citation type="journal article" date="2021" name="Proc. Natl. Acad. Sci. U.S.A.">
        <title>A Catalog of Tens of Thousands of Viruses from Human Metagenomes Reveals Hidden Associations with Chronic Diseases.</title>
        <authorList>
            <person name="Tisza M.J."/>
            <person name="Buck C.B."/>
        </authorList>
    </citation>
    <scope>NUCLEOTIDE SEQUENCE</scope>
    <source>
        <strain evidence="1">CtsBB38</strain>
    </source>
</reference>